<feature type="domain" description="NadR/Ttd14 AAA" evidence="1">
    <location>
        <begin position="10"/>
        <end position="173"/>
    </location>
</feature>
<organism evidence="2 3">
    <name type="scientific">Pedobacter caeni</name>
    <dbReference type="NCBI Taxonomy" id="288992"/>
    <lineage>
        <taxon>Bacteria</taxon>
        <taxon>Pseudomonadati</taxon>
        <taxon>Bacteroidota</taxon>
        <taxon>Sphingobacteriia</taxon>
        <taxon>Sphingobacteriales</taxon>
        <taxon>Sphingobacteriaceae</taxon>
        <taxon>Pedobacter</taxon>
    </lineage>
</organism>
<dbReference type="InterPro" id="IPR027417">
    <property type="entry name" value="P-loop_NTPase"/>
</dbReference>
<keyword evidence="3" id="KW-1185">Reference proteome</keyword>
<dbReference type="OrthoDB" id="5638848at2"/>
<sequence length="183" mass="21386">MKTIDRNNFFVITGGPGMGKTTLLEEMERRKYLCIPETGRQIIIDQLHTNGTALPWKSPLRFAELMFKQAKADFMDYPERNQPVLFDRGIPDISGYLKLNNIQPPNEITNAAKYLRYHPIVFITPPWEEIYKNDSERKQSFAEAVRTYEMMADTYKKRGYQLLEIPKVTTLERADFMIEKIGI</sequence>
<dbReference type="Proteomes" id="UP000184287">
    <property type="component" value="Unassembled WGS sequence"/>
</dbReference>
<dbReference type="Pfam" id="PF13521">
    <property type="entry name" value="AAA_28"/>
    <property type="match status" value="1"/>
</dbReference>
<evidence type="ECO:0000313" key="3">
    <source>
        <dbReference type="Proteomes" id="UP000184287"/>
    </source>
</evidence>
<name>A0A1M5PU19_9SPHI</name>
<dbReference type="Gene3D" id="3.40.50.300">
    <property type="entry name" value="P-loop containing nucleotide triphosphate hydrolases"/>
    <property type="match status" value="1"/>
</dbReference>
<dbReference type="EMBL" id="FQUQ01000010">
    <property type="protein sequence ID" value="SHH05202.1"/>
    <property type="molecule type" value="Genomic_DNA"/>
</dbReference>
<dbReference type="InterPro" id="IPR038727">
    <property type="entry name" value="NadR/Ttd14_AAA_dom"/>
</dbReference>
<evidence type="ECO:0000313" key="2">
    <source>
        <dbReference type="EMBL" id="SHH05202.1"/>
    </source>
</evidence>
<evidence type="ECO:0000259" key="1">
    <source>
        <dbReference type="Pfam" id="PF13521"/>
    </source>
</evidence>
<proteinExistence type="predicted"/>
<dbReference type="AlphaFoldDB" id="A0A1M5PU19"/>
<gene>
    <name evidence="2" type="ORF">SAMN04488522_11090</name>
</gene>
<protein>
    <submittedName>
        <fullName evidence="2">Predicted ATPase</fullName>
    </submittedName>
</protein>
<dbReference type="SUPFAM" id="SSF52540">
    <property type="entry name" value="P-loop containing nucleoside triphosphate hydrolases"/>
    <property type="match status" value="1"/>
</dbReference>
<dbReference type="RefSeq" id="WP_073239081.1">
    <property type="nucleotide sequence ID" value="NZ_FQUQ01000010.1"/>
</dbReference>
<accession>A0A1M5PU19</accession>
<reference evidence="3" key="1">
    <citation type="submission" date="2016-11" db="EMBL/GenBank/DDBJ databases">
        <authorList>
            <person name="Varghese N."/>
            <person name="Submissions S."/>
        </authorList>
    </citation>
    <scope>NUCLEOTIDE SEQUENCE [LARGE SCALE GENOMIC DNA]</scope>
    <source>
        <strain evidence="3">DSM 16990</strain>
    </source>
</reference>